<dbReference type="Gramene" id="OPUNC07G07420.2">
    <property type="protein sequence ID" value="OPUNC07G07420.2"/>
    <property type="gene ID" value="OPUNC07G07420"/>
</dbReference>
<proteinExistence type="predicted"/>
<dbReference type="PANTHER" id="PTHR34709">
    <property type="entry name" value="OS10G0396666 PROTEIN"/>
    <property type="match status" value="1"/>
</dbReference>
<dbReference type="AlphaFoldDB" id="A0A0E0LIM9"/>
<feature type="compositionally biased region" description="Basic and acidic residues" evidence="1">
    <location>
        <begin position="1042"/>
        <end position="1059"/>
    </location>
</feature>
<dbReference type="EnsemblPlants" id="OPUNC07G07420.2">
    <property type="protein sequence ID" value="OPUNC07G07420.2"/>
    <property type="gene ID" value="OPUNC07G07420"/>
</dbReference>
<feature type="compositionally biased region" description="Basic residues" evidence="1">
    <location>
        <begin position="101"/>
        <end position="110"/>
    </location>
</feature>
<feature type="domain" description="F-box" evidence="2">
    <location>
        <begin position="15"/>
        <end position="51"/>
    </location>
</feature>
<protein>
    <recommendedName>
        <fullName evidence="2">F-box domain-containing protein</fullName>
    </recommendedName>
</protein>
<dbReference type="InterPro" id="IPR001810">
    <property type="entry name" value="F-box_dom"/>
</dbReference>
<dbReference type="SUPFAM" id="SSF81383">
    <property type="entry name" value="F-box domain"/>
    <property type="match status" value="1"/>
</dbReference>
<feature type="region of interest" description="Disordered" evidence="1">
    <location>
        <begin position="57"/>
        <end position="116"/>
    </location>
</feature>
<accession>A0A0E0LIM9</accession>
<dbReference type="eggNOG" id="ENOG502QWF7">
    <property type="taxonomic scope" value="Eukaryota"/>
</dbReference>
<feature type="compositionally biased region" description="Gly residues" evidence="1">
    <location>
        <begin position="1075"/>
        <end position="1091"/>
    </location>
</feature>
<evidence type="ECO:0000256" key="1">
    <source>
        <dbReference type="SAM" id="MobiDB-lite"/>
    </source>
</evidence>
<reference evidence="3" key="1">
    <citation type="submission" date="2015-04" db="UniProtKB">
        <authorList>
            <consortium name="EnsemblPlants"/>
        </authorList>
    </citation>
    <scope>IDENTIFICATION</scope>
</reference>
<evidence type="ECO:0000313" key="4">
    <source>
        <dbReference type="Proteomes" id="UP000026962"/>
    </source>
</evidence>
<dbReference type="SUPFAM" id="SSF52047">
    <property type="entry name" value="RNI-like"/>
    <property type="match status" value="1"/>
</dbReference>
<sequence>MADGGGGGYDLLTALPDDVLRLPSTAEAARTSVLSRRWRSLWTNLPELRFADVTDLASPPRIRSSPSSTWPRSSSRASSASTSSRRRRRRRGRPGSEARFRSHASRRPRRSPSAYAAASASSCHHPAFDSQYQRDLGDAVSSEVCASLRELCICYADVVSNLAIRSESLRLVQLHRLEGLHQLTISAPVLRELDLFARFVRRIPIAHISAPALETLHWVDLFSSSSVRFDETPNVHRLSAYGIVPRVSYKLLVKAVNKLPAVEILFLRLLTIGHTFGPCVFHLLRMSTGIRELKLQLEDHIADGEVPCSDGCFCYKPRVWENKNIRLNFLQNVEINNLSGAECQIYFVKRLLRWTPVLKTITLGFDPSVTVSEEVSNELLSFSTPGICMEIYLHRDGARSGRIIAVFIATDGICSPVFCLLLPFSTMFTHQNTPSMDAMVDEMSKAYQELVAAAKAIQEARWQPGGENTVTMDAAHEAFEQLRELFLVACDHADVLVQSVLHSVVSDPECFVDGARAITPDEDSVRSPTRYSASSSSSGFSALPDEVLCLILLRLPSAAAAARTSLISRRWRNLWAILLPNLRFPDVTDLARVTAALHLHHASPFLLLHISCSDPAPDKIAAVLDLAAPRLEGELCFDINTPPPATVAASGAAGIGGAIQIPCFEKATEITIRFGGRLGIRLPPSGVFAKLTVLGLRDIRFDSQLDVGVVISSGRCPSLQELRLDNSQVMSNLAIGSASLRLVHLSKLEGMKQLMIFAPVLTELAVSCCFDMRIPIADISAPALETLCWVDLFSWRSVRFSAMPNVHRLAAYGVVYGDDFVQDAQSLPLLQHFKAARNVRLSLVYPYSLVNYEYLIDGISISMLPDNIEILSLILTTRGHTFGPCAFHFLKMSTSIRGLQLIFDDNLEDKVLCSSGCICYKPQDWETMDIFLSFLENVEINRMTGAECDICFVKRLLRWTPVLKTITLIFHPSVTISEEVCEGLCSLSSAGVCMEIYLHRNGVKTNQTHIVPGSIIPQALKHFKERPAVGGRRCWSAGGGGGRREAGRRPRRSAVERRATSGGGGRGRRRRWAASGGGASGGGVGPNGVRGGWRWREGRSGAASLEGEAGGGGKGGAGRRRWRERPAASVEAGGGARGCDGSVWL</sequence>
<dbReference type="Pfam" id="PF00646">
    <property type="entry name" value="F-box"/>
    <property type="match status" value="1"/>
</dbReference>
<feature type="compositionally biased region" description="Basic residues" evidence="1">
    <location>
        <begin position="84"/>
        <end position="93"/>
    </location>
</feature>
<name>A0A0E0LIM9_ORYPU</name>
<dbReference type="InterPro" id="IPR055312">
    <property type="entry name" value="FBL15-like"/>
</dbReference>
<evidence type="ECO:0000259" key="2">
    <source>
        <dbReference type="SMART" id="SM00256"/>
    </source>
</evidence>
<dbReference type="SMART" id="SM00256">
    <property type="entry name" value="FBOX"/>
    <property type="match status" value="2"/>
</dbReference>
<dbReference type="InterPro" id="IPR036047">
    <property type="entry name" value="F-box-like_dom_sf"/>
</dbReference>
<feature type="region of interest" description="Disordered" evidence="1">
    <location>
        <begin position="1031"/>
        <end position="1145"/>
    </location>
</feature>
<dbReference type="Proteomes" id="UP000026962">
    <property type="component" value="Chromosome 7"/>
</dbReference>
<keyword evidence="4" id="KW-1185">Reference proteome</keyword>
<organism evidence="3">
    <name type="scientific">Oryza punctata</name>
    <name type="common">Red rice</name>
    <dbReference type="NCBI Taxonomy" id="4537"/>
    <lineage>
        <taxon>Eukaryota</taxon>
        <taxon>Viridiplantae</taxon>
        <taxon>Streptophyta</taxon>
        <taxon>Embryophyta</taxon>
        <taxon>Tracheophyta</taxon>
        <taxon>Spermatophyta</taxon>
        <taxon>Magnoliopsida</taxon>
        <taxon>Liliopsida</taxon>
        <taxon>Poales</taxon>
        <taxon>Poaceae</taxon>
        <taxon>BOP clade</taxon>
        <taxon>Oryzoideae</taxon>
        <taxon>Oryzeae</taxon>
        <taxon>Oryzinae</taxon>
        <taxon>Oryza</taxon>
    </lineage>
</organism>
<feature type="compositionally biased region" description="Low complexity" evidence="1">
    <location>
        <begin position="57"/>
        <end position="83"/>
    </location>
</feature>
<dbReference type="PANTHER" id="PTHR34709:SF61">
    <property type="entry name" value="OS07G0229100 PROTEIN"/>
    <property type="match status" value="1"/>
</dbReference>
<reference evidence="3" key="2">
    <citation type="submission" date="2018-05" db="EMBL/GenBank/DDBJ databases">
        <title>OpunRS2 (Oryza punctata Reference Sequence Version 2).</title>
        <authorList>
            <person name="Zhang J."/>
            <person name="Kudrna D."/>
            <person name="Lee S."/>
            <person name="Talag J."/>
            <person name="Welchert J."/>
            <person name="Wing R.A."/>
        </authorList>
    </citation>
    <scope>NUCLEOTIDE SEQUENCE [LARGE SCALE GENOMIC DNA]</scope>
</reference>
<dbReference type="Pfam" id="PF24758">
    <property type="entry name" value="LRR_At5g56370"/>
    <property type="match status" value="1"/>
</dbReference>
<evidence type="ECO:0000313" key="3">
    <source>
        <dbReference type="EnsemblPlants" id="OPUNC07G07420.2"/>
    </source>
</evidence>
<feature type="domain" description="F-box" evidence="2">
    <location>
        <begin position="543"/>
        <end position="584"/>
    </location>
</feature>
<dbReference type="InterPro" id="IPR055411">
    <property type="entry name" value="LRR_FXL15/At3g58940/PEG3-like"/>
</dbReference>